<evidence type="ECO:0000313" key="1">
    <source>
        <dbReference type="EMBL" id="CAH1221551.1"/>
    </source>
</evidence>
<evidence type="ECO:0000313" key="2">
    <source>
        <dbReference type="Proteomes" id="UP000838821"/>
    </source>
</evidence>
<gene>
    <name evidence="1" type="ORF">PAECIP111891_05230</name>
</gene>
<proteinExistence type="predicted"/>
<name>A0ABM9CSN3_9BACL</name>
<dbReference type="Proteomes" id="UP000838821">
    <property type="component" value="Unassembled WGS sequence"/>
</dbReference>
<accession>A0ABM9CSN3</accession>
<dbReference type="EMBL" id="CAKMMW010000020">
    <property type="protein sequence ID" value="CAH1221551.1"/>
    <property type="molecule type" value="Genomic_DNA"/>
</dbReference>
<comment type="caution">
    <text evidence="1">The sequence shown here is derived from an EMBL/GenBank/DDBJ whole genome shotgun (WGS) entry which is preliminary data.</text>
</comment>
<dbReference type="PROSITE" id="PS51257">
    <property type="entry name" value="PROKAR_LIPOPROTEIN"/>
    <property type="match status" value="1"/>
</dbReference>
<keyword evidence="2" id="KW-1185">Reference proteome</keyword>
<organism evidence="1 2">
    <name type="scientific">Paenibacillus allorhizoplanae</name>
    <dbReference type="NCBI Taxonomy" id="2905648"/>
    <lineage>
        <taxon>Bacteria</taxon>
        <taxon>Bacillati</taxon>
        <taxon>Bacillota</taxon>
        <taxon>Bacilli</taxon>
        <taxon>Bacillales</taxon>
        <taxon>Paenibacillaceae</taxon>
        <taxon>Paenibacillus</taxon>
    </lineage>
</organism>
<reference evidence="1" key="1">
    <citation type="submission" date="2022-01" db="EMBL/GenBank/DDBJ databases">
        <authorList>
            <person name="Criscuolo A."/>
        </authorList>
    </citation>
    <scope>NUCLEOTIDE SEQUENCE</scope>
    <source>
        <strain evidence="1">CIP111891</strain>
    </source>
</reference>
<dbReference type="RefSeq" id="WP_236291332.1">
    <property type="nucleotide sequence ID" value="NZ_CAKMMW010000020.1"/>
</dbReference>
<protein>
    <recommendedName>
        <fullName evidence="3">Helix-turn-helix domain-containing protein</fullName>
    </recommendedName>
</protein>
<sequence length="109" mass="11902">MKNYACALAIVFLGLCIIVGCYLCSISFKNKVITPTVITPTSNHQLLNRSELAHYLGISEIEVDKLGPQNIGAGQTQSLIPYVKIGNKIYYSVTAIDKWLESANGVIVQ</sequence>
<evidence type="ECO:0008006" key="3">
    <source>
        <dbReference type="Google" id="ProtNLM"/>
    </source>
</evidence>